<comment type="caution">
    <text evidence="1">The sequence shown here is derived from an EMBL/GenBank/DDBJ whole genome shotgun (WGS) entry which is preliminary data.</text>
</comment>
<organism evidence="1 2">
    <name type="scientific">Crenobacter intestini</name>
    <dbReference type="NCBI Taxonomy" id="2563443"/>
    <lineage>
        <taxon>Bacteria</taxon>
        <taxon>Pseudomonadati</taxon>
        <taxon>Pseudomonadota</taxon>
        <taxon>Betaproteobacteria</taxon>
        <taxon>Neisseriales</taxon>
        <taxon>Neisseriaceae</taxon>
        <taxon>Crenobacter</taxon>
    </lineage>
</organism>
<dbReference type="RefSeq" id="WP_136555850.1">
    <property type="nucleotide sequence ID" value="NZ_STGJ01000028.1"/>
</dbReference>
<protein>
    <submittedName>
        <fullName evidence="1">Uncharacterized protein</fullName>
    </submittedName>
</protein>
<evidence type="ECO:0000313" key="2">
    <source>
        <dbReference type="Proteomes" id="UP000308891"/>
    </source>
</evidence>
<gene>
    <name evidence="1" type="ORF">E5K04_16005</name>
</gene>
<keyword evidence="2" id="KW-1185">Reference proteome</keyword>
<proteinExistence type="predicted"/>
<evidence type="ECO:0000313" key="1">
    <source>
        <dbReference type="EMBL" id="TIC78480.1"/>
    </source>
</evidence>
<accession>A0A4T0UIY5</accession>
<name>A0A4T0UIY5_9NEIS</name>
<sequence>MPYNNHNVTDNNFAVQLVRYPSITRSEEMNSWENYSLDDLRQWSIEWLTSSRVLTQAQMETHLFFPHEIDELQRHSDQIKAEITRSIEQSPFWMMLAEMYRYAVQGDGELISQVMESPAQDDWGDKVVTILNMLGRVQAGWNEMPPYAYVENVGAHTGPGHLLALRFLARLKLDFPRCSQSELISGLSCHFSLPEQGLSLPELAVLSGTTYGRIKSLTASHKKHRGGLLTTNAPSGVYVIAALAKEWLKQEPGFLPSSSIKEVVLDEEEAPHSAEASEDPALLEIDELDLQHQTSQLSADLYALNFCLIDQQGTALFAVRMSKRGEKNKLFRLSEGGAGGNLLENTIYVATQEEAKQKVLEEDLAIRATSADKSRTGLYKLSGRSIVAAYDFTEKRLIKGENK</sequence>
<dbReference type="Proteomes" id="UP000308891">
    <property type="component" value="Unassembled WGS sequence"/>
</dbReference>
<reference evidence="1 2" key="1">
    <citation type="submission" date="2019-04" db="EMBL/GenBank/DDBJ databases">
        <title>Crenobacter sp. nov.</title>
        <authorList>
            <person name="Shi S."/>
        </authorList>
    </citation>
    <scope>NUCLEOTIDE SEQUENCE [LARGE SCALE GENOMIC DNA]</scope>
    <source>
        <strain evidence="1 2">GY 70310</strain>
    </source>
</reference>
<dbReference type="AlphaFoldDB" id="A0A4T0UIY5"/>
<dbReference type="EMBL" id="STGJ01000028">
    <property type="protein sequence ID" value="TIC78480.1"/>
    <property type="molecule type" value="Genomic_DNA"/>
</dbReference>